<evidence type="ECO:0000313" key="1">
    <source>
        <dbReference type="EMBL" id="JAS30873.1"/>
    </source>
</evidence>
<proteinExistence type="predicted"/>
<reference evidence="1" key="1">
    <citation type="submission" date="2015-12" db="EMBL/GenBank/DDBJ databases">
        <title>De novo transcriptome assembly of four potential Pierce s Disease insect vectors from Arizona vineyards.</title>
        <authorList>
            <person name="Tassone E.E."/>
        </authorList>
    </citation>
    <scope>NUCLEOTIDE SEQUENCE</scope>
</reference>
<accession>A0A1B6DYX3</accession>
<dbReference type="EMBL" id="GEDC01006425">
    <property type="protein sequence ID" value="JAS30873.1"/>
    <property type="molecule type" value="Transcribed_RNA"/>
</dbReference>
<organism evidence="1">
    <name type="scientific">Clastoptera arizonana</name>
    <name type="common">Arizona spittle bug</name>
    <dbReference type="NCBI Taxonomy" id="38151"/>
    <lineage>
        <taxon>Eukaryota</taxon>
        <taxon>Metazoa</taxon>
        <taxon>Ecdysozoa</taxon>
        <taxon>Arthropoda</taxon>
        <taxon>Hexapoda</taxon>
        <taxon>Insecta</taxon>
        <taxon>Pterygota</taxon>
        <taxon>Neoptera</taxon>
        <taxon>Paraneoptera</taxon>
        <taxon>Hemiptera</taxon>
        <taxon>Auchenorrhyncha</taxon>
        <taxon>Cercopoidea</taxon>
        <taxon>Clastopteridae</taxon>
        <taxon>Clastoptera</taxon>
    </lineage>
</organism>
<name>A0A1B6DYX3_9HEMI</name>
<gene>
    <name evidence="1" type="ORF">g.17160</name>
</gene>
<dbReference type="AlphaFoldDB" id="A0A1B6DYX3"/>
<protein>
    <submittedName>
        <fullName evidence="1">Uncharacterized protein</fullName>
    </submittedName>
</protein>
<sequence length="168" mass="19985">MKKYSRDYIFLHTMKLINIQFILSILLCLQLIYTIAEDVTDKQVDERINQNKTIFEYIDRKIYTVMVEPENGTAEGLIEDIKFFTHCLRRAVAMWVDMDAPRDFGVREAGLILFNYGGPTFFRIPIDDEEVSERLKRVFKWTDKDLKYLMELQAEAELEFDRLRKAIL</sequence>